<keyword evidence="1" id="KW-0472">Membrane</keyword>
<keyword evidence="1" id="KW-0812">Transmembrane</keyword>
<feature type="transmembrane region" description="Helical" evidence="1">
    <location>
        <begin position="12"/>
        <end position="33"/>
    </location>
</feature>
<accession>H6WNY2</accession>
<keyword evidence="1" id="KW-1133">Transmembrane helix</keyword>
<protein>
    <submittedName>
        <fullName evidence="2">Uncharacterized protein</fullName>
    </submittedName>
</protein>
<name>H6WNY2_9BACT</name>
<dbReference type="EMBL" id="JQ269600">
    <property type="protein sequence ID" value="AFA54913.1"/>
    <property type="molecule type" value="Genomic_DNA"/>
</dbReference>
<dbReference type="AlphaFoldDB" id="H6WNY2"/>
<evidence type="ECO:0000256" key="1">
    <source>
        <dbReference type="SAM" id="Phobius"/>
    </source>
</evidence>
<organism evidence="2">
    <name type="scientific">uncultured Akkermansia sp. SMG25</name>
    <dbReference type="NCBI Taxonomy" id="1131822"/>
    <lineage>
        <taxon>Bacteria</taxon>
        <taxon>Pseudomonadati</taxon>
        <taxon>Verrucomicrobiota</taxon>
        <taxon>Verrucomicrobiia</taxon>
        <taxon>Verrucomicrobiales</taxon>
        <taxon>Akkermansiaceae</taxon>
        <taxon>Akkermansia</taxon>
        <taxon>environmental samples</taxon>
    </lineage>
</organism>
<proteinExistence type="predicted"/>
<sequence>MKDKPIKQPWPRSARVTVWVLGILLAGFAVLYWDATTDYDDGFIDDTNIHRINRRVPELPDSKQAPTKTVREL</sequence>
<evidence type="ECO:0000313" key="2">
    <source>
        <dbReference type="EMBL" id="AFA54913.1"/>
    </source>
</evidence>
<reference evidence="2" key="1">
    <citation type="journal article" date="2012" name="ISME J.">
        <title>Functional metagenomics reveals novel salt tolerance loci from the human gut microbiome.</title>
        <authorList>
            <person name="Culligan E.P."/>
            <person name="Sleator R.D."/>
            <person name="Marchesi J.R."/>
            <person name="Hill C."/>
        </authorList>
    </citation>
    <scope>NUCLEOTIDE SEQUENCE</scope>
</reference>